<proteinExistence type="predicted"/>
<gene>
    <name evidence="1" type="ORF">XELAEV_18012711mg</name>
</gene>
<dbReference type="AlphaFoldDB" id="A0A974HYD8"/>
<evidence type="ECO:0000313" key="2">
    <source>
        <dbReference type="Proteomes" id="UP000694892"/>
    </source>
</evidence>
<reference evidence="2" key="1">
    <citation type="journal article" date="2016" name="Nature">
        <title>Genome evolution in the allotetraploid frog Xenopus laevis.</title>
        <authorList>
            <person name="Session A.M."/>
            <person name="Uno Y."/>
            <person name="Kwon T."/>
            <person name="Chapman J.A."/>
            <person name="Toyoda A."/>
            <person name="Takahashi S."/>
            <person name="Fukui A."/>
            <person name="Hikosaka A."/>
            <person name="Suzuki A."/>
            <person name="Kondo M."/>
            <person name="van Heeringen S.J."/>
            <person name="Quigley I."/>
            <person name="Heinz S."/>
            <person name="Ogino H."/>
            <person name="Ochi H."/>
            <person name="Hellsten U."/>
            <person name="Lyons J.B."/>
            <person name="Simakov O."/>
            <person name="Putnam N."/>
            <person name="Stites J."/>
            <person name="Kuroki Y."/>
            <person name="Tanaka T."/>
            <person name="Michiue T."/>
            <person name="Watanabe M."/>
            <person name="Bogdanovic O."/>
            <person name="Lister R."/>
            <person name="Georgiou G."/>
            <person name="Paranjpe S.S."/>
            <person name="van Kruijsbergen I."/>
            <person name="Shu S."/>
            <person name="Carlson J."/>
            <person name="Kinoshita T."/>
            <person name="Ohta Y."/>
            <person name="Mawaribuchi S."/>
            <person name="Jenkins J."/>
            <person name="Grimwood J."/>
            <person name="Schmutz J."/>
            <person name="Mitros T."/>
            <person name="Mozaffari S.V."/>
            <person name="Suzuki Y."/>
            <person name="Haramoto Y."/>
            <person name="Yamamoto T.S."/>
            <person name="Takagi C."/>
            <person name="Heald R."/>
            <person name="Miller K."/>
            <person name="Haudenschild C."/>
            <person name="Kitzman J."/>
            <person name="Nakayama T."/>
            <person name="Izutsu Y."/>
            <person name="Robert J."/>
            <person name="Fortriede J."/>
            <person name="Burns K."/>
            <person name="Lotay V."/>
            <person name="Karimi K."/>
            <person name="Yasuoka Y."/>
            <person name="Dichmann D.S."/>
            <person name="Flajnik M.F."/>
            <person name="Houston D.W."/>
            <person name="Shendure J."/>
            <person name="DuPasquier L."/>
            <person name="Vize P.D."/>
            <person name="Zorn A.M."/>
            <person name="Ito M."/>
            <person name="Marcotte E.M."/>
            <person name="Wallingford J.B."/>
            <person name="Ito Y."/>
            <person name="Asashima M."/>
            <person name="Ueno N."/>
            <person name="Matsuda Y."/>
            <person name="Veenstra G.J."/>
            <person name="Fujiyama A."/>
            <person name="Harland R.M."/>
            <person name="Taira M."/>
            <person name="Rokhsar D.S."/>
        </authorList>
    </citation>
    <scope>NUCLEOTIDE SEQUENCE [LARGE SCALE GENOMIC DNA]</scope>
    <source>
        <strain evidence="2">J</strain>
    </source>
</reference>
<accession>A0A974HYD8</accession>
<sequence>MPYMYLFRVRPALVITLKIRFECYKCSDTQGNFVHEEAATFPSDSVYPIPHPKATKYQWCLSEQKYVFLKGILSSENMFFSKHIS</sequence>
<evidence type="ECO:0000313" key="1">
    <source>
        <dbReference type="EMBL" id="OCT95027.1"/>
    </source>
</evidence>
<dbReference type="EMBL" id="CM004468">
    <property type="protein sequence ID" value="OCT95027.1"/>
    <property type="molecule type" value="Genomic_DNA"/>
</dbReference>
<dbReference type="Proteomes" id="UP000694892">
    <property type="component" value="Chromosome 2L"/>
</dbReference>
<organism evidence="1 2">
    <name type="scientific">Xenopus laevis</name>
    <name type="common">African clawed frog</name>
    <dbReference type="NCBI Taxonomy" id="8355"/>
    <lineage>
        <taxon>Eukaryota</taxon>
        <taxon>Metazoa</taxon>
        <taxon>Chordata</taxon>
        <taxon>Craniata</taxon>
        <taxon>Vertebrata</taxon>
        <taxon>Euteleostomi</taxon>
        <taxon>Amphibia</taxon>
        <taxon>Batrachia</taxon>
        <taxon>Anura</taxon>
        <taxon>Pipoidea</taxon>
        <taxon>Pipidae</taxon>
        <taxon>Xenopodinae</taxon>
        <taxon>Xenopus</taxon>
        <taxon>Xenopus</taxon>
    </lineage>
</organism>
<name>A0A974HYD8_XENLA</name>
<protein>
    <submittedName>
        <fullName evidence="1">Uncharacterized protein</fullName>
    </submittedName>
</protein>